<evidence type="ECO:0000256" key="1">
    <source>
        <dbReference type="SAM" id="SignalP"/>
    </source>
</evidence>
<dbReference type="AlphaFoldDB" id="A0A2M3ZV69"/>
<sequence>MLHVHRITLSTVIWMTMAKTWCSPGTTTPTVHRNATCRRGPFVNPKSSVASLVSSATCCCCCFSCHHHRETSFHLSSFTRSN</sequence>
<evidence type="ECO:0000313" key="2">
    <source>
        <dbReference type="EMBL" id="MBW32340.1"/>
    </source>
</evidence>
<accession>A0A2M3ZV69</accession>
<feature type="signal peptide" evidence="1">
    <location>
        <begin position="1"/>
        <end position="22"/>
    </location>
</feature>
<protein>
    <submittedName>
        <fullName evidence="2">Putative secreted peptide</fullName>
    </submittedName>
</protein>
<keyword evidence="1" id="KW-0732">Signal</keyword>
<feature type="chain" id="PRO_5014682342" evidence="1">
    <location>
        <begin position="23"/>
        <end position="82"/>
    </location>
</feature>
<proteinExistence type="predicted"/>
<organism evidence="2">
    <name type="scientific">Anopheles braziliensis</name>
    <dbReference type="NCBI Taxonomy" id="58242"/>
    <lineage>
        <taxon>Eukaryota</taxon>
        <taxon>Metazoa</taxon>
        <taxon>Ecdysozoa</taxon>
        <taxon>Arthropoda</taxon>
        <taxon>Hexapoda</taxon>
        <taxon>Insecta</taxon>
        <taxon>Pterygota</taxon>
        <taxon>Neoptera</taxon>
        <taxon>Endopterygota</taxon>
        <taxon>Diptera</taxon>
        <taxon>Nematocera</taxon>
        <taxon>Culicoidea</taxon>
        <taxon>Culicidae</taxon>
        <taxon>Anophelinae</taxon>
        <taxon>Anopheles</taxon>
    </lineage>
</organism>
<name>A0A2M3ZV69_9DIPT</name>
<reference evidence="2" key="1">
    <citation type="submission" date="2018-01" db="EMBL/GenBank/DDBJ databases">
        <title>An insight into the sialome of Amazonian anophelines.</title>
        <authorList>
            <person name="Ribeiro J.M."/>
            <person name="Scarpassa V."/>
            <person name="Calvo E."/>
        </authorList>
    </citation>
    <scope>NUCLEOTIDE SEQUENCE</scope>
    <source>
        <tissue evidence="2">Salivary glands</tissue>
    </source>
</reference>
<dbReference type="EMBL" id="GGFM01011589">
    <property type="protein sequence ID" value="MBW32340.1"/>
    <property type="molecule type" value="Transcribed_RNA"/>
</dbReference>